<comment type="caution">
    <text evidence="1">The sequence shown here is derived from an EMBL/GenBank/DDBJ whole genome shotgun (WGS) entry which is preliminary data.</text>
</comment>
<dbReference type="AlphaFoldDB" id="A0AAE0CET3"/>
<name>A0AAE0CET3_9CHLO</name>
<protein>
    <submittedName>
        <fullName evidence="1">Uncharacterized protein</fullName>
    </submittedName>
</protein>
<dbReference type="EMBL" id="LGRX02025174">
    <property type="protein sequence ID" value="KAK3252815.1"/>
    <property type="molecule type" value="Genomic_DNA"/>
</dbReference>
<accession>A0AAE0CET3</accession>
<dbReference type="Proteomes" id="UP001190700">
    <property type="component" value="Unassembled WGS sequence"/>
</dbReference>
<evidence type="ECO:0000313" key="1">
    <source>
        <dbReference type="EMBL" id="KAK3252815.1"/>
    </source>
</evidence>
<proteinExistence type="predicted"/>
<evidence type="ECO:0000313" key="2">
    <source>
        <dbReference type="Proteomes" id="UP001190700"/>
    </source>
</evidence>
<reference evidence="1 2" key="1">
    <citation type="journal article" date="2015" name="Genome Biol. Evol.">
        <title>Comparative Genomics of a Bacterivorous Green Alga Reveals Evolutionary Causalities and Consequences of Phago-Mixotrophic Mode of Nutrition.</title>
        <authorList>
            <person name="Burns J.A."/>
            <person name="Paasch A."/>
            <person name="Narechania A."/>
            <person name="Kim E."/>
        </authorList>
    </citation>
    <scope>NUCLEOTIDE SEQUENCE [LARGE SCALE GENOMIC DNA]</scope>
    <source>
        <strain evidence="1 2">PLY_AMNH</strain>
    </source>
</reference>
<sequence length="258" mass="29870">MSSWNNNLNTERSLVDAFQTSSYITIGDKDKPHEYYVPTIPSHWYLPGVNTNTVAKNPHRSVFKGKHMTGMPGKNGWAGCQPPEVYLEKKHHWVSEGDTYKDRLGYKQSQPEKKNGFQSADFRRRDEFTRVFRTEQYRERLKAEEMSYMKDLSTQQKKGTLPELPPLKEKPPKPYLYDLLDRNDKDYPNKCARDTKNPTLITHGRDFGTMTPSSHQIGWGVDNEPHTKPQFAKIPIVKSSFYSINMAGKVAHKLETMK</sequence>
<keyword evidence="2" id="KW-1185">Reference proteome</keyword>
<organism evidence="1 2">
    <name type="scientific">Cymbomonas tetramitiformis</name>
    <dbReference type="NCBI Taxonomy" id="36881"/>
    <lineage>
        <taxon>Eukaryota</taxon>
        <taxon>Viridiplantae</taxon>
        <taxon>Chlorophyta</taxon>
        <taxon>Pyramimonadophyceae</taxon>
        <taxon>Pyramimonadales</taxon>
        <taxon>Pyramimonadaceae</taxon>
        <taxon>Cymbomonas</taxon>
    </lineage>
</organism>
<gene>
    <name evidence="1" type="ORF">CYMTET_37908</name>
</gene>